<keyword evidence="1 2" id="KW-0175">Coiled coil</keyword>
<keyword evidence="5" id="KW-1185">Reference proteome</keyword>
<evidence type="ECO:0000256" key="1">
    <source>
        <dbReference type="ARBA" id="ARBA00023054"/>
    </source>
</evidence>
<gene>
    <name evidence="4" type="primary">Contig1042.g1135</name>
    <name evidence="4" type="ORF">STYLEM_20685</name>
</gene>
<organism evidence="4 5">
    <name type="scientific">Stylonychia lemnae</name>
    <name type="common">Ciliate</name>
    <dbReference type="NCBI Taxonomy" id="5949"/>
    <lineage>
        <taxon>Eukaryota</taxon>
        <taxon>Sar</taxon>
        <taxon>Alveolata</taxon>
        <taxon>Ciliophora</taxon>
        <taxon>Intramacronucleata</taxon>
        <taxon>Spirotrichea</taxon>
        <taxon>Stichotrichia</taxon>
        <taxon>Sporadotrichida</taxon>
        <taxon>Oxytrichidae</taxon>
        <taxon>Stylonychinae</taxon>
        <taxon>Stylonychia</taxon>
    </lineage>
</organism>
<feature type="coiled-coil region" evidence="2">
    <location>
        <begin position="52"/>
        <end position="138"/>
    </location>
</feature>
<name>A0A078BAW8_STYLE</name>
<dbReference type="PANTHER" id="PTHR32083">
    <property type="entry name" value="CILIA AND FLAGELLA-ASSOCIATED PROTEIN 58-RELATED"/>
    <property type="match status" value="1"/>
</dbReference>
<dbReference type="Proteomes" id="UP000039865">
    <property type="component" value="Unassembled WGS sequence"/>
</dbReference>
<dbReference type="PANTHER" id="PTHR32083:SF34">
    <property type="entry name" value="COILED-COIL DOMAIN-CONTAINING PROTEIN 146"/>
    <property type="match status" value="1"/>
</dbReference>
<dbReference type="OMA" id="PRPNAYV"/>
<feature type="coiled-coil region" evidence="2">
    <location>
        <begin position="630"/>
        <end position="749"/>
    </location>
</feature>
<dbReference type="InParanoid" id="A0A078BAW8"/>
<dbReference type="EMBL" id="CCKQ01019511">
    <property type="protein sequence ID" value="CDW91529.1"/>
    <property type="molecule type" value="Genomic_DNA"/>
</dbReference>
<proteinExistence type="predicted"/>
<dbReference type="InterPro" id="IPR049270">
    <property type="entry name" value="CFAP58_CC"/>
</dbReference>
<sequence length="923" mass="109240">MASNDGDIKNIQNTEAFTILQDLTKHGQLSQDAAEVYRQKFYQLHEVLVTNMENEQQLMKRARTLQKELQNEVLKLEKAQQQQKQNEETLKELNNTINDVRRTIETIEERRQVLRQEIHQLENEKQDLEGDIIQKQTQERERIIPEMQKIEAAIAEITQEIAQNDVRIQKEDKTNQEIEEKLNQMDKEKEEFKDKIESLQQEFLKERDEPNRLGKVNENLKKAVDHLRTDYDSAVGNIKTQDLCIEAETKAKKQYDESTIQFKKEQTDKDARIKELDTNIKRLRELSQSIDKDILNITEERVLLDTQIKVMESNKKRQQEKINHYNKRIDDEKKLYKKIEYENNNLINNIKELETQIANTHKFLDEKKKEAEQLLIYKKNLEEEQQIFVGQLVKKGLEEKNMQAKIVKIRSDILQHEKQVQQFQEEENKWVEEIKFLSTIREKMARTASQAMAQARETKEELKVKELLILDLTKKQQETEFRLNSFIALYEEVKNARNKYVSQIQNSSQDLAEMKERIKILQNEVEILRNESSEKDRALVDIKHQVQKEIYKRDSLRAELNKKDFVYKSKQSIIGQKINEGDKLNLIINSLQKEMNDLIYKYEMACESRNYMGIQLIDRNDELCILYEKSNIQENILKDGEQQIRQKEEEIRMINLELKERQRQLEVVRKQIPEVPQLAESVIDLKKKLDKEREKVEQLSEMLENPGKHPKWRDLGGEDPDQEALQAKIQVLEERLNNKKESLLEKELVYEEVSNLAEKLRTQALDGRKGTLEIAEKINEYKARTTDLSRKMLATVSELSMFQSKALKLQQEKEEKEGVIEEAMRRIDSGLPPTDTCDQEWEKIERNRYREQTDKEERAQRKLLEQQLPPTGVKTTALPRPNSYMPSDIQIPKPYGIFSPFMPSEPGASMRHVVKPKIREIEY</sequence>
<dbReference type="Pfam" id="PF21771">
    <property type="entry name" value="CFAP58_CC"/>
    <property type="match status" value="1"/>
</dbReference>
<evidence type="ECO:0000256" key="2">
    <source>
        <dbReference type="SAM" id="Coils"/>
    </source>
</evidence>
<evidence type="ECO:0000313" key="5">
    <source>
        <dbReference type="Proteomes" id="UP000039865"/>
    </source>
</evidence>
<dbReference type="GO" id="GO:0005856">
    <property type="term" value="C:cytoskeleton"/>
    <property type="evidence" value="ECO:0007669"/>
    <property type="project" value="TreeGrafter"/>
</dbReference>
<dbReference type="AlphaFoldDB" id="A0A078BAW8"/>
<feature type="domain" description="Cilia- and flagella-associated protein 58 central coiled coil" evidence="3">
    <location>
        <begin position="377"/>
        <end position="665"/>
    </location>
</feature>
<feature type="coiled-coil region" evidence="2">
    <location>
        <begin position="497"/>
        <end position="538"/>
    </location>
</feature>
<protein>
    <recommendedName>
        <fullName evidence="3">Cilia- and flagella-associated protein 58 central coiled coil domain-containing protein</fullName>
    </recommendedName>
</protein>
<reference evidence="4 5" key="1">
    <citation type="submission" date="2014-06" db="EMBL/GenBank/DDBJ databases">
        <authorList>
            <person name="Swart Estienne"/>
        </authorList>
    </citation>
    <scope>NUCLEOTIDE SEQUENCE [LARGE SCALE GENOMIC DNA]</scope>
    <source>
        <strain evidence="4 5">130c</strain>
    </source>
</reference>
<feature type="coiled-coil region" evidence="2">
    <location>
        <begin position="273"/>
        <end position="465"/>
    </location>
</feature>
<accession>A0A078BAW8</accession>
<evidence type="ECO:0000259" key="3">
    <source>
        <dbReference type="Pfam" id="PF21771"/>
    </source>
</evidence>
<dbReference type="OrthoDB" id="10262929at2759"/>
<feature type="coiled-coil region" evidence="2">
    <location>
        <begin position="168"/>
        <end position="209"/>
    </location>
</feature>
<feature type="coiled-coil region" evidence="2">
    <location>
        <begin position="806"/>
        <end position="866"/>
    </location>
</feature>
<evidence type="ECO:0000313" key="4">
    <source>
        <dbReference type="EMBL" id="CDW91529.1"/>
    </source>
</evidence>